<evidence type="ECO:0000313" key="1">
    <source>
        <dbReference type="EMBL" id="OAL20123.1"/>
    </source>
</evidence>
<sequence length="151" mass="16639">MVYNTEATEWPSFEINPAIKDLISRFFKLLDTQDSSVGNVLADEIFALNGRAEFGGHFFNGKEEIRGSRDSAWKVVTERRHAVLKVFSADLEGSDLSLIGHVEMSFNNGKSVEGEFAGRLGVEGATGSSPKLTLYQVWADSAPVNRALIRE</sequence>
<evidence type="ECO:0008006" key="3">
    <source>
        <dbReference type="Google" id="ProtNLM"/>
    </source>
</evidence>
<reference evidence="1 2" key="1">
    <citation type="submission" date="2016-03" db="EMBL/GenBank/DDBJ databases">
        <title>The draft genome sequence of Fonsecaea nubica causative agent of cutaneous subcutaneous infection in human host.</title>
        <authorList>
            <person name="Costa F."/>
            <person name="Sybren D.H."/>
            <person name="Raittz R.T."/>
            <person name="Weiss V.A."/>
            <person name="Leao A.C."/>
            <person name="Gomes R."/>
            <person name="De Souza E.M."/>
            <person name="Pedrosa F.O."/>
            <person name="Steffens M.B."/>
            <person name="Bombassaro A."/>
            <person name="Tadra-Sfeir M.Z."/>
            <person name="Moreno L.F."/>
            <person name="Najafzadeh M.J."/>
            <person name="Felipe M.S."/>
            <person name="Teixeira M."/>
            <person name="Sun J."/>
            <person name="Xi L."/>
            <person name="Castro M.A."/>
            <person name="Vicente V.A."/>
        </authorList>
    </citation>
    <scope>NUCLEOTIDE SEQUENCE [LARGE SCALE GENOMIC DNA]</scope>
    <source>
        <strain evidence="1 2">CBS 269.64</strain>
    </source>
</reference>
<evidence type="ECO:0000313" key="2">
    <source>
        <dbReference type="Proteomes" id="UP000185904"/>
    </source>
</evidence>
<gene>
    <name evidence="1" type="ORF">AYO20_11560</name>
</gene>
<dbReference type="InterPro" id="IPR032710">
    <property type="entry name" value="NTF2-like_dom_sf"/>
</dbReference>
<dbReference type="AlphaFoldDB" id="A0A178BTV6"/>
<dbReference type="OrthoDB" id="3468019at2759"/>
<accession>A0A178BTV6</accession>
<dbReference type="RefSeq" id="XP_022494229.1">
    <property type="nucleotide sequence ID" value="XM_022649807.1"/>
</dbReference>
<protein>
    <recommendedName>
        <fullName evidence="3">SnoaL-like domain-containing protein</fullName>
    </recommendedName>
</protein>
<dbReference type="Proteomes" id="UP000185904">
    <property type="component" value="Unassembled WGS sequence"/>
</dbReference>
<organism evidence="1 2">
    <name type="scientific">Fonsecaea nubica</name>
    <dbReference type="NCBI Taxonomy" id="856822"/>
    <lineage>
        <taxon>Eukaryota</taxon>
        <taxon>Fungi</taxon>
        <taxon>Dikarya</taxon>
        <taxon>Ascomycota</taxon>
        <taxon>Pezizomycotina</taxon>
        <taxon>Eurotiomycetes</taxon>
        <taxon>Chaetothyriomycetidae</taxon>
        <taxon>Chaetothyriales</taxon>
        <taxon>Herpotrichiellaceae</taxon>
        <taxon>Fonsecaea</taxon>
    </lineage>
</organism>
<name>A0A178BTV6_9EURO</name>
<dbReference type="SUPFAM" id="SSF54427">
    <property type="entry name" value="NTF2-like"/>
    <property type="match status" value="1"/>
</dbReference>
<proteinExistence type="predicted"/>
<dbReference type="EMBL" id="LVCJ01000165">
    <property type="protein sequence ID" value="OAL20123.1"/>
    <property type="molecule type" value="Genomic_DNA"/>
</dbReference>
<dbReference type="GeneID" id="34594939"/>
<comment type="caution">
    <text evidence="1">The sequence shown here is derived from an EMBL/GenBank/DDBJ whole genome shotgun (WGS) entry which is preliminary data.</text>
</comment>
<keyword evidence="2" id="KW-1185">Reference proteome</keyword>